<dbReference type="Pfam" id="PF00078">
    <property type="entry name" value="RVT_1"/>
    <property type="match status" value="1"/>
</dbReference>
<evidence type="ECO:0000256" key="1">
    <source>
        <dbReference type="ARBA" id="ARBA00023268"/>
    </source>
</evidence>
<feature type="domain" description="Reverse transcriptase/retrotransposon-derived protein RNase H-like" evidence="3">
    <location>
        <begin position="237"/>
        <end position="334"/>
    </location>
</feature>
<dbReference type="OrthoDB" id="3095879at2759"/>
<reference evidence="5 6" key="1">
    <citation type="submission" date="2017-11" db="EMBL/GenBank/DDBJ databases">
        <title>De novo assembly and phasing of dikaryotic genomes from two isolates of Puccinia coronata f. sp. avenae, the causal agent of oat crown rust.</title>
        <authorList>
            <person name="Miller M.E."/>
            <person name="Zhang Y."/>
            <person name="Omidvar V."/>
            <person name="Sperschneider J."/>
            <person name="Schwessinger B."/>
            <person name="Raley C."/>
            <person name="Palmer J.M."/>
            <person name="Garnica D."/>
            <person name="Upadhyaya N."/>
            <person name="Rathjen J."/>
            <person name="Taylor J.M."/>
            <person name="Park R.F."/>
            <person name="Dodds P.N."/>
            <person name="Hirsch C.D."/>
            <person name="Kianian S.F."/>
            <person name="Figueroa M."/>
        </authorList>
    </citation>
    <scope>NUCLEOTIDE SEQUENCE [LARGE SCALE GENOMIC DNA]</scope>
    <source>
        <strain evidence="5">12NC29</strain>
    </source>
</reference>
<dbReference type="InterPro" id="IPR041577">
    <property type="entry name" value="RT_RNaseH_2"/>
</dbReference>
<comment type="caution">
    <text evidence="5">The sequence shown here is derived from an EMBL/GenBank/DDBJ whole genome shotgun (WGS) entry which is preliminary data.</text>
</comment>
<dbReference type="InterPro" id="IPR000477">
    <property type="entry name" value="RT_dom"/>
</dbReference>
<dbReference type="Gene3D" id="1.10.340.70">
    <property type="match status" value="1"/>
</dbReference>
<dbReference type="EMBL" id="PGCJ01000102">
    <property type="protein sequence ID" value="PLW48543.1"/>
    <property type="molecule type" value="Genomic_DNA"/>
</dbReference>
<dbReference type="PANTHER" id="PTHR37984:SF5">
    <property type="entry name" value="PROTEIN NYNRIN-LIKE"/>
    <property type="match status" value="1"/>
</dbReference>
<dbReference type="InterPro" id="IPR050951">
    <property type="entry name" value="Retrovirus_Pol_polyprotein"/>
</dbReference>
<dbReference type="Proteomes" id="UP000235388">
    <property type="component" value="Unassembled WGS sequence"/>
</dbReference>
<evidence type="ECO:0008006" key="7">
    <source>
        <dbReference type="Google" id="ProtNLM"/>
    </source>
</evidence>
<dbReference type="InterPro" id="IPR043502">
    <property type="entry name" value="DNA/RNA_pol_sf"/>
</dbReference>
<dbReference type="PANTHER" id="PTHR37984">
    <property type="entry name" value="PROTEIN CBG26694"/>
    <property type="match status" value="1"/>
</dbReference>
<dbReference type="Gene3D" id="3.10.20.370">
    <property type="match status" value="1"/>
</dbReference>
<dbReference type="Pfam" id="PF17919">
    <property type="entry name" value="RT_RNaseH_2"/>
    <property type="match status" value="1"/>
</dbReference>
<dbReference type="Pfam" id="PF17921">
    <property type="entry name" value="Integrase_H2C2"/>
    <property type="match status" value="1"/>
</dbReference>
<evidence type="ECO:0000313" key="5">
    <source>
        <dbReference type="EMBL" id="PLW48543.1"/>
    </source>
</evidence>
<dbReference type="AlphaFoldDB" id="A0A2N5VEW8"/>
<evidence type="ECO:0000259" key="4">
    <source>
        <dbReference type="Pfam" id="PF17921"/>
    </source>
</evidence>
<dbReference type="STRING" id="200324.A0A2N5VEW8"/>
<sequence length="566" mass="63440">MFFKKNTQVLPPRRQYNFKVESIPGSTPQAGRVIPLSPAETKALNTLIDEGLAQGTIRRTTLPWAAPVLFTGKKDGNLRPLLDANEFTKLDLSNAYGNLRVAKGDEDKLAFICKAGQFAPLTMPFGPTGAPGYFQFFIQDIMVGQIGKDVAAYLDNIMIYTQPGADHTAAVTSVLEVLSKHNLWLKPGKCKFLRPEVEYLGPVILRFSNFYRRFIGHFSGTARPLHDLTKKAAQFVWDDQCGKAFEALKTAFTTAPVLKIANPYRPFVLECDCLDFVLGAVLSQVCDSDGKLHPVVFLSRSLVQAEKNYEVFDKELLAIVVASKEWRQYLEGNPHRLTAVVYADHLNLESLMTIKELTSQQARWAETLGCFNFEIIFCPGRQSGKPDALSRRPNLALQKGKKRTFGQILKTANITSETFAEVAEIDSFFVDKTVLCKEAERWFQVDVLGVEEGSSDEEAIDTDNGLIKEIWKTTPMDERLQELLVRPTAALPEGITTADGLVYNQGRIEVPTGNDIRRRILRSRHDNRLAGHPGRARTLALVRRCFTWPSLKKFVNQYVDGCDLCQ</sequence>
<name>A0A2N5VEW8_9BASI</name>
<dbReference type="Gene3D" id="3.10.10.10">
    <property type="entry name" value="HIV Type 1 Reverse Transcriptase, subunit A, domain 1"/>
    <property type="match status" value="1"/>
</dbReference>
<dbReference type="Gene3D" id="3.30.70.270">
    <property type="match status" value="1"/>
</dbReference>
<dbReference type="FunFam" id="3.10.20.370:FF:000001">
    <property type="entry name" value="Retrovirus-related Pol polyprotein from transposon 17.6-like protein"/>
    <property type="match status" value="1"/>
</dbReference>
<dbReference type="InterPro" id="IPR043128">
    <property type="entry name" value="Rev_trsase/Diguanyl_cyclase"/>
</dbReference>
<dbReference type="SUPFAM" id="SSF56672">
    <property type="entry name" value="DNA/RNA polymerases"/>
    <property type="match status" value="1"/>
</dbReference>
<organism evidence="5 6">
    <name type="scientific">Puccinia coronata f. sp. avenae</name>
    <dbReference type="NCBI Taxonomy" id="200324"/>
    <lineage>
        <taxon>Eukaryota</taxon>
        <taxon>Fungi</taxon>
        <taxon>Dikarya</taxon>
        <taxon>Basidiomycota</taxon>
        <taxon>Pucciniomycotina</taxon>
        <taxon>Pucciniomycetes</taxon>
        <taxon>Pucciniales</taxon>
        <taxon>Pucciniaceae</taxon>
        <taxon>Puccinia</taxon>
    </lineage>
</organism>
<proteinExistence type="predicted"/>
<keyword evidence="1" id="KW-0511">Multifunctional enzyme</keyword>
<feature type="domain" description="Integrase zinc-binding" evidence="4">
    <location>
        <begin position="515"/>
        <end position="566"/>
    </location>
</feature>
<evidence type="ECO:0000313" key="6">
    <source>
        <dbReference type="Proteomes" id="UP000235388"/>
    </source>
</evidence>
<accession>A0A2N5VEW8</accession>
<protein>
    <recommendedName>
        <fullName evidence="7">Reverse transcriptase domain-containing protein</fullName>
    </recommendedName>
</protein>
<feature type="domain" description="Reverse transcriptase" evidence="2">
    <location>
        <begin position="32"/>
        <end position="201"/>
    </location>
</feature>
<dbReference type="InterPro" id="IPR041588">
    <property type="entry name" value="Integrase_H2C2"/>
</dbReference>
<keyword evidence="6" id="KW-1185">Reference proteome</keyword>
<dbReference type="CDD" id="cd01647">
    <property type="entry name" value="RT_LTR"/>
    <property type="match status" value="1"/>
</dbReference>
<dbReference type="GO" id="GO:0003824">
    <property type="term" value="F:catalytic activity"/>
    <property type="evidence" value="ECO:0007669"/>
    <property type="project" value="UniProtKB-KW"/>
</dbReference>
<evidence type="ECO:0000259" key="2">
    <source>
        <dbReference type="Pfam" id="PF00078"/>
    </source>
</evidence>
<dbReference type="CDD" id="cd09274">
    <property type="entry name" value="RNase_HI_RT_Ty3"/>
    <property type="match status" value="1"/>
</dbReference>
<evidence type="ECO:0000259" key="3">
    <source>
        <dbReference type="Pfam" id="PF17919"/>
    </source>
</evidence>
<gene>
    <name evidence="5" type="ORF">PCANC_12205</name>
</gene>